<name>A0ABQ4RWX2_9HYPH</name>
<dbReference type="EMBL" id="BPQP01000027">
    <property type="protein sequence ID" value="GJD94687.1"/>
    <property type="molecule type" value="Genomic_DNA"/>
</dbReference>
<comment type="caution">
    <text evidence="1">The sequence shown here is derived from an EMBL/GenBank/DDBJ whole genome shotgun (WGS) entry which is preliminary data.</text>
</comment>
<gene>
    <name evidence="1" type="ORF">OCOJLMKI_1890</name>
</gene>
<dbReference type="RefSeq" id="WP_238243852.1">
    <property type="nucleotide sequence ID" value="NZ_BPQP01000027.1"/>
</dbReference>
<organism evidence="1 2">
    <name type="scientific">Methylobacterium iners</name>
    <dbReference type="NCBI Taxonomy" id="418707"/>
    <lineage>
        <taxon>Bacteria</taxon>
        <taxon>Pseudomonadati</taxon>
        <taxon>Pseudomonadota</taxon>
        <taxon>Alphaproteobacteria</taxon>
        <taxon>Hyphomicrobiales</taxon>
        <taxon>Methylobacteriaceae</taxon>
        <taxon>Methylobacterium</taxon>
    </lineage>
</organism>
<dbReference type="Proteomes" id="UP001055125">
    <property type="component" value="Unassembled WGS sequence"/>
</dbReference>
<evidence type="ECO:0000313" key="2">
    <source>
        <dbReference type="Proteomes" id="UP001055125"/>
    </source>
</evidence>
<proteinExistence type="predicted"/>
<accession>A0ABQ4RWX2</accession>
<sequence>MRVKVTADYECWPLWWDEAERVGNVSPTELGLSDHLSSDLLAWASAYDATLNRDDPSSSGFASANEERLFHEQGRRLASRVADELGSGATIRHIAHDEER</sequence>
<evidence type="ECO:0000313" key="1">
    <source>
        <dbReference type="EMBL" id="GJD94687.1"/>
    </source>
</evidence>
<reference evidence="1" key="1">
    <citation type="journal article" date="2021" name="Front. Microbiol.">
        <title>Comprehensive Comparative Genomics and Phenotyping of Methylobacterium Species.</title>
        <authorList>
            <person name="Alessa O."/>
            <person name="Ogura Y."/>
            <person name="Fujitani Y."/>
            <person name="Takami H."/>
            <person name="Hayashi T."/>
            <person name="Sahin N."/>
            <person name="Tani A."/>
        </authorList>
    </citation>
    <scope>NUCLEOTIDE SEQUENCE</scope>
    <source>
        <strain evidence="1">DSM 19015</strain>
    </source>
</reference>
<protein>
    <submittedName>
        <fullName evidence="1">Uncharacterized protein</fullName>
    </submittedName>
</protein>
<reference evidence="1" key="2">
    <citation type="submission" date="2021-08" db="EMBL/GenBank/DDBJ databases">
        <authorList>
            <person name="Tani A."/>
            <person name="Ola A."/>
            <person name="Ogura Y."/>
            <person name="Katsura K."/>
            <person name="Hayashi T."/>
        </authorList>
    </citation>
    <scope>NUCLEOTIDE SEQUENCE</scope>
    <source>
        <strain evidence="1">DSM 19015</strain>
    </source>
</reference>
<keyword evidence="2" id="KW-1185">Reference proteome</keyword>